<gene>
    <name evidence="11" type="ORF">SAMN05421720_104160</name>
</gene>
<feature type="domain" description="Tripartite ATP-independent periplasmic transporters DctQ component" evidence="10">
    <location>
        <begin position="30"/>
        <end position="160"/>
    </location>
</feature>
<sequence>MSQTIHRLLRGVDRLSDATAALAVGLMAVMIGATLYEIVARYVFNAPTIWSNDVSTMLNGSVFLLAAGHTLRNDGHVRIDVVWQMLPARARHGVQAVFLLGVFAPVLGLGTYYAIVKAWRAWERGSVETASAWEPLIWPFLTALAVGLLGLLIQVVAEGVRNGLRLAGIADPPDPTRPSAS</sequence>
<evidence type="ECO:0000256" key="8">
    <source>
        <dbReference type="ARBA" id="ARBA00038436"/>
    </source>
</evidence>
<dbReference type="PANTHER" id="PTHR35011">
    <property type="entry name" value="2,3-DIKETO-L-GULONATE TRAP TRANSPORTER SMALL PERMEASE PROTEIN YIAM"/>
    <property type="match status" value="1"/>
</dbReference>
<feature type="transmembrane region" description="Helical" evidence="9">
    <location>
        <begin position="136"/>
        <end position="157"/>
    </location>
</feature>
<dbReference type="InterPro" id="IPR055348">
    <property type="entry name" value="DctQ"/>
</dbReference>
<feature type="transmembrane region" description="Helical" evidence="9">
    <location>
        <begin position="93"/>
        <end position="116"/>
    </location>
</feature>
<protein>
    <recommendedName>
        <fullName evidence="9">TRAP transporter small permease protein</fullName>
    </recommendedName>
</protein>
<dbReference type="EMBL" id="FNAP01000004">
    <property type="protein sequence ID" value="SDE20273.1"/>
    <property type="molecule type" value="Genomic_DNA"/>
</dbReference>
<accession>A0A1G7AZQ4</accession>
<evidence type="ECO:0000256" key="9">
    <source>
        <dbReference type="RuleBase" id="RU369079"/>
    </source>
</evidence>
<organism evidence="11 12">
    <name type="scientific">Rhodospira trueperi</name>
    <dbReference type="NCBI Taxonomy" id="69960"/>
    <lineage>
        <taxon>Bacteria</taxon>
        <taxon>Pseudomonadati</taxon>
        <taxon>Pseudomonadota</taxon>
        <taxon>Alphaproteobacteria</taxon>
        <taxon>Rhodospirillales</taxon>
        <taxon>Rhodospirillaceae</taxon>
        <taxon>Rhodospira</taxon>
    </lineage>
</organism>
<evidence type="ECO:0000256" key="1">
    <source>
        <dbReference type="ARBA" id="ARBA00004429"/>
    </source>
</evidence>
<reference evidence="11 12" key="1">
    <citation type="submission" date="2016-10" db="EMBL/GenBank/DDBJ databases">
        <authorList>
            <person name="de Groot N.N."/>
        </authorList>
    </citation>
    <scope>NUCLEOTIDE SEQUENCE [LARGE SCALE GENOMIC DNA]</scope>
    <source>
        <strain evidence="11 12">ATCC 700224</strain>
    </source>
</reference>
<comment type="subcellular location">
    <subcellularLocation>
        <location evidence="1 9">Cell inner membrane</location>
        <topology evidence="1 9">Multi-pass membrane protein</topology>
    </subcellularLocation>
</comment>
<dbReference type="GO" id="GO:0015740">
    <property type="term" value="P:C4-dicarboxylate transport"/>
    <property type="evidence" value="ECO:0007669"/>
    <property type="project" value="TreeGrafter"/>
</dbReference>
<evidence type="ECO:0000256" key="2">
    <source>
        <dbReference type="ARBA" id="ARBA00022448"/>
    </source>
</evidence>
<evidence type="ECO:0000313" key="11">
    <source>
        <dbReference type="EMBL" id="SDE20273.1"/>
    </source>
</evidence>
<dbReference type="InterPro" id="IPR007387">
    <property type="entry name" value="TRAP_DctQ"/>
</dbReference>
<evidence type="ECO:0000256" key="3">
    <source>
        <dbReference type="ARBA" id="ARBA00022475"/>
    </source>
</evidence>
<evidence type="ECO:0000256" key="5">
    <source>
        <dbReference type="ARBA" id="ARBA00022692"/>
    </source>
</evidence>
<comment type="subunit">
    <text evidence="9">The complex comprises the extracytoplasmic solute receptor protein and the two transmembrane proteins.</text>
</comment>
<dbReference type="GO" id="GO:0022857">
    <property type="term" value="F:transmembrane transporter activity"/>
    <property type="evidence" value="ECO:0007669"/>
    <property type="project" value="UniProtKB-UniRule"/>
</dbReference>
<feature type="transmembrane region" description="Helical" evidence="9">
    <location>
        <begin position="21"/>
        <end position="44"/>
    </location>
</feature>
<evidence type="ECO:0000313" key="12">
    <source>
        <dbReference type="Proteomes" id="UP000199412"/>
    </source>
</evidence>
<comment type="caution">
    <text evidence="9">Lacks conserved residue(s) required for the propagation of feature annotation.</text>
</comment>
<evidence type="ECO:0000256" key="6">
    <source>
        <dbReference type="ARBA" id="ARBA00022989"/>
    </source>
</evidence>
<proteinExistence type="inferred from homology"/>
<dbReference type="PANTHER" id="PTHR35011:SF10">
    <property type="entry name" value="TRAP TRANSPORTER SMALL PERMEASE PROTEIN"/>
    <property type="match status" value="1"/>
</dbReference>
<dbReference type="AlphaFoldDB" id="A0A1G7AZQ4"/>
<evidence type="ECO:0000256" key="4">
    <source>
        <dbReference type="ARBA" id="ARBA00022519"/>
    </source>
</evidence>
<dbReference type="RefSeq" id="WP_176793467.1">
    <property type="nucleotide sequence ID" value="NZ_FNAP01000004.1"/>
</dbReference>
<keyword evidence="3" id="KW-1003">Cell membrane</keyword>
<dbReference type="STRING" id="69960.SAMN05421720_104160"/>
<evidence type="ECO:0000256" key="7">
    <source>
        <dbReference type="ARBA" id="ARBA00023136"/>
    </source>
</evidence>
<keyword evidence="5 9" id="KW-0812">Transmembrane</keyword>
<dbReference type="Proteomes" id="UP000199412">
    <property type="component" value="Unassembled WGS sequence"/>
</dbReference>
<dbReference type="Pfam" id="PF04290">
    <property type="entry name" value="DctQ"/>
    <property type="match status" value="1"/>
</dbReference>
<comment type="function">
    <text evidence="9">Part of the tripartite ATP-independent periplasmic (TRAP) transport system.</text>
</comment>
<name>A0A1G7AZQ4_9PROT</name>
<keyword evidence="7 9" id="KW-0472">Membrane</keyword>
<evidence type="ECO:0000259" key="10">
    <source>
        <dbReference type="Pfam" id="PF04290"/>
    </source>
</evidence>
<keyword evidence="2 9" id="KW-0813">Transport</keyword>
<keyword evidence="4 9" id="KW-0997">Cell inner membrane</keyword>
<dbReference type="GO" id="GO:0005886">
    <property type="term" value="C:plasma membrane"/>
    <property type="evidence" value="ECO:0007669"/>
    <property type="project" value="UniProtKB-SubCell"/>
</dbReference>
<keyword evidence="12" id="KW-1185">Reference proteome</keyword>
<comment type="similarity">
    <text evidence="8 9">Belongs to the TRAP transporter small permease family.</text>
</comment>
<keyword evidence="6 9" id="KW-1133">Transmembrane helix</keyword>